<dbReference type="InterPro" id="IPR050095">
    <property type="entry name" value="ECF_ABC_transporter_ATP-bd"/>
</dbReference>
<proteinExistence type="inferred from homology"/>
<dbReference type="PANTHER" id="PTHR43553">
    <property type="entry name" value="HEAVY METAL TRANSPORTER"/>
    <property type="match status" value="1"/>
</dbReference>
<keyword evidence="7" id="KW-0067">ATP-binding</keyword>
<dbReference type="Pfam" id="PF00005">
    <property type="entry name" value="ABC_tran"/>
    <property type="match status" value="2"/>
</dbReference>
<dbReference type="InterPro" id="IPR027417">
    <property type="entry name" value="P-loop_NTPase"/>
</dbReference>
<dbReference type="InterPro" id="IPR015856">
    <property type="entry name" value="ABC_transpr_CbiO/EcfA_su"/>
</dbReference>
<keyword evidence="8" id="KW-1278">Translocase</keyword>
<dbReference type="EMBL" id="AP017895">
    <property type="protein sequence ID" value="BAV88320.1"/>
    <property type="molecule type" value="Genomic_DNA"/>
</dbReference>
<dbReference type="PROSITE" id="PS00211">
    <property type="entry name" value="ABC_TRANSPORTER_1"/>
    <property type="match status" value="1"/>
</dbReference>
<keyword evidence="3" id="KW-0813">Transport</keyword>
<dbReference type="RefSeq" id="WP_236588878.1">
    <property type="nucleotide sequence ID" value="NZ_CBDEQU010000089.1"/>
</dbReference>
<dbReference type="Gene3D" id="3.40.50.300">
    <property type="entry name" value="P-loop containing nucleotide triphosphate hydrolases"/>
    <property type="match status" value="2"/>
</dbReference>
<feature type="domain" description="ABC transporter" evidence="11">
    <location>
        <begin position="288"/>
        <end position="515"/>
    </location>
</feature>
<dbReference type="InterPro" id="IPR017871">
    <property type="entry name" value="ABC_transporter-like_CS"/>
</dbReference>
<protein>
    <submittedName>
        <fullName evidence="12">Duplicated ATPase component BL0693</fullName>
    </submittedName>
</protein>
<dbReference type="GO" id="GO:0016887">
    <property type="term" value="F:ATP hydrolysis activity"/>
    <property type="evidence" value="ECO:0007669"/>
    <property type="project" value="InterPro"/>
</dbReference>
<dbReference type="GO" id="GO:0042626">
    <property type="term" value="F:ATPase-coupled transmembrane transporter activity"/>
    <property type="evidence" value="ECO:0007669"/>
    <property type="project" value="TreeGrafter"/>
</dbReference>
<evidence type="ECO:0000256" key="3">
    <source>
        <dbReference type="ARBA" id="ARBA00022448"/>
    </source>
</evidence>
<keyword evidence="4" id="KW-1003">Cell membrane</keyword>
<comment type="similarity">
    <text evidence="2">Belongs to the ABC transporter superfamily.</text>
</comment>
<evidence type="ECO:0000256" key="9">
    <source>
        <dbReference type="ARBA" id="ARBA00023136"/>
    </source>
</evidence>
<dbReference type="AlphaFoldDB" id="A0A2Z5R196"/>
<evidence type="ECO:0000256" key="10">
    <source>
        <dbReference type="ARBA" id="ARBA00025157"/>
    </source>
</evidence>
<keyword evidence="5" id="KW-0677">Repeat</keyword>
<evidence type="ECO:0000256" key="4">
    <source>
        <dbReference type="ARBA" id="ARBA00022475"/>
    </source>
</evidence>
<evidence type="ECO:0000256" key="8">
    <source>
        <dbReference type="ARBA" id="ARBA00022967"/>
    </source>
</evidence>
<evidence type="ECO:0000256" key="1">
    <source>
        <dbReference type="ARBA" id="ARBA00004202"/>
    </source>
</evidence>
<dbReference type="Proteomes" id="UP000250241">
    <property type="component" value="Chromosome"/>
</dbReference>
<dbReference type="SMART" id="SM00382">
    <property type="entry name" value="AAA"/>
    <property type="match status" value="2"/>
</dbReference>
<dbReference type="InterPro" id="IPR003439">
    <property type="entry name" value="ABC_transporter-like_ATP-bd"/>
</dbReference>
<dbReference type="GO" id="GO:0005524">
    <property type="term" value="F:ATP binding"/>
    <property type="evidence" value="ECO:0007669"/>
    <property type="project" value="UniProtKB-KW"/>
</dbReference>
<reference evidence="12 13" key="1">
    <citation type="submission" date="2016-10" db="EMBL/GenBank/DDBJ databases">
        <title>Genome sequence of Rothia aeria strain JCM11412.</title>
        <authorList>
            <person name="Nambu T."/>
        </authorList>
    </citation>
    <scope>NUCLEOTIDE SEQUENCE [LARGE SCALE GENOMIC DNA]</scope>
    <source>
        <strain evidence="12 13">JCM 11412</strain>
    </source>
</reference>
<evidence type="ECO:0000313" key="13">
    <source>
        <dbReference type="Proteomes" id="UP000250241"/>
    </source>
</evidence>
<keyword evidence="13" id="KW-1185">Reference proteome</keyword>
<dbReference type="KEGG" id="raj:RA11412_2021"/>
<dbReference type="SUPFAM" id="SSF52540">
    <property type="entry name" value="P-loop containing nucleoside triphosphate hydrolases"/>
    <property type="match status" value="2"/>
</dbReference>
<feature type="domain" description="ABC transporter" evidence="11">
    <location>
        <begin position="13"/>
        <end position="265"/>
    </location>
</feature>
<evidence type="ECO:0000259" key="11">
    <source>
        <dbReference type="PROSITE" id="PS50893"/>
    </source>
</evidence>
<sequence>MDKLITKTTPLAVQMQNVSYAYPSFFTGADTEGTGSQEKTLTLDNVTLHINTGETVLLVGASGSGKSTCLRTMNALIPQFYNGELTGTVHINGTDVNELKLADMASRSAMVFQNPRTQFFTSAVRSEMALTLENLGVEPSRILETIDEVAEQTGITHLMNREIHGLSGGELQRVACACALVARVPLLLFDEPTSNLSPHAITQFRNLLLDMKRMGKTMVISEHRIHFMKGVADRVYRIAAGKLVGQYTGEEFFALTAEQRTSLGLRAFKEPALQAPQPPALCPDSKGLGIRNLKFAYKPKAGFERQPVLDISTMYFPAGKVTALCGPNGAGKSTLARIICGLSQPEKGATITLDGVPVNPKERMRACGIVMQDVRRQLFAESVADEITMGLTKAQKAAVDVPEILDSLDLSEFSSQHPAAISGGQQQRLVIGATMAGKKQVMIFDEPTSGVDAKHLRSIATRLRELADAGATVICITHDAELIQECADYAVYLPRLRDGAVISHLPPEDPYVPGT</sequence>
<dbReference type="InterPro" id="IPR003593">
    <property type="entry name" value="AAA+_ATPase"/>
</dbReference>
<keyword evidence="6" id="KW-0547">Nucleotide-binding</keyword>
<evidence type="ECO:0000313" key="12">
    <source>
        <dbReference type="EMBL" id="BAV88320.1"/>
    </source>
</evidence>
<dbReference type="CDD" id="cd03225">
    <property type="entry name" value="ABC_cobalt_CbiO_domain1"/>
    <property type="match status" value="1"/>
</dbReference>
<accession>A0A2Z5R196</accession>
<name>A0A2Z5R196_9MICC</name>
<dbReference type="PANTHER" id="PTHR43553:SF23">
    <property type="entry name" value="ABC TRANSPORTER ATP-BINDING COMPONENT"/>
    <property type="match status" value="1"/>
</dbReference>
<dbReference type="GeneID" id="93860642"/>
<comment type="subcellular location">
    <subcellularLocation>
        <location evidence="1">Cell membrane</location>
        <topology evidence="1">Peripheral membrane protein</topology>
    </subcellularLocation>
</comment>
<evidence type="ECO:0000256" key="6">
    <source>
        <dbReference type="ARBA" id="ARBA00022741"/>
    </source>
</evidence>
<dbReference type="GO" id="GO:0043190">
    <property type="term" value="C:ATP-binding cassette (ABC) transporter complex"/>
    <property type="evidence" value="ECO:0007669"/>
    <property type="project" value="TreeGrafter"/>
</dbReference>
<evidence type="ECO:0000256" key="7">
    <source>
        <dbReference type="ARBA" id="ARBA00022840"/>
    </source>
</evidence>
<organism evidence="12 13">
    <name type="scientific">Rothia aeria</name>
    <dbReference type="NCBI Taxonomy" id="172042"/>
    <lineage>
        <taxon>Bacteria</taxon>
        <taxon>Bacillati</taxon>
        <taxon>Actinomycetota</taxon>
        <taxon>Actinomycetes</taxon>
        <taxon>Micrococcales</taxon>
        <taxon>Micrococcaceae</taxon>
        <taxon>Rothia</taxon>
    </lineage>
</organism>
<evidence type="ECO:0000256" key="5">
    <source>
        <dbReference type="ARBA" id="ARBA00022737"/>
    </source>
</evidence>
<comment type="function">
    <text evidence="10">Probably part of an ABC transporter complex. Responsible for energy coupling to the transport system.</text>
</comment>
<evidence type="ECO:0000256" key="2">
    <source>
        <dbReference type="ARBA" id="ARBA00005417"/>
    </source>
</evidence>
<gene>
    <name evidence="12" type="ORF">RA11412_2021</name>
</gene>
<keyword evidence="9" id="KW-0472">Membrane</keyword>
<dbReference type="PROSITE" id="PS50893">
    <property type="entry name" value="ABC_TRANSPORTER_2"/>
    <property type="match status" value="2"/>
</dbReference>